<dbReference type="Proteomes" id="UP001234989">
    <property type="component" value="Chromosome 9"/>
</dbReference>
<name>A0AAF0UGJ5_SOLVR</name>
<sequence>MSLVQLKTPQKESSSIHLEDIVENNPLYEQLQAYLSQKQSDAFA</sequence>
<dbReference type="EMBL" id="CP133620">
    <property type="protein sequence ID" value="WMV45201.1"/>
    <property type="molecule type" value="Genomic_DNA"/>
</dbReference>
<evidence type="ECO:0000313" key="2">
    <source>
        <dbReference type="Proteomes" id="UP001234989"/>
    </source>
</evidence>
<dbReference type="AlphaFoldDB" id="A0AAF0UGJ5"/>
<reference evidence="1" key="1">
    <citation type="submission" date="2023-08" db="EMBL/GenBank/DDBJ databases">
        <title>A de novo genome assembly of Solanum verrucosum Schlechtendal, a Mexican diploid species geographically isolated from the other diploid A-genome species in potato relatives.</title>
        <authorList>
            <person name="Hosaka K."/>
        </authorList>
    </citation>
    <scope>NUCLEOTIDE SEQUENCE</scope>
    <source>
        <tissue evidence="1">Young leaves</tissue>
    </source>
</reference>
<organism evidence="1 2">
    <name type="scientific">Solanum verrucosum</name>
    <dbReference type="NCBI Taxonomy" id="315347"/>
    <lineage>
        <taxon>Eukaryota</taxon>
        <taxon>Viridiplantae</taxon>
        <taxon>Streptophyta</taxon>
        <taxon>Embryophyta</taxon>
        <taxon>Tracheophyta</taxon>
        <taxon>Spermatophyta</taxon>
        <taxon>Magnoliopsida</taxon>
        <taxon>eudicotyledons</taxon>
        <taxon>Gunneridae</taxon>
        <taxon>Pentapetalae</taxon>
        <taxon>asterids</taxon>
        <taxon>lamiids</taxon>
        <taxon>Solanales</taxon>
        <taxon>Solanaceae</taxon>
        <taxon>Solanoideae</taxon>
        <taxon>Solaneae</taxon>
        <taxon>Solanum</taxon>
    </lineage>
</organism>
<keyword evidence="2" id="KW-1185">Reference proteome</keyword>
<gene>
    <name evidence="1" type="ORF">MTR67_038586</name>
</gene>
<proteinExistence type="predicted"/>
<accession>A0AAF0UGJ5</accession>
<protein>
    <submittedName>
        <fullName evidence="1">Uncharacterized protein</fullName>
    </submittedName>
</protein>
<evidence type="ECO:0000313" key="1">
    <source>
        <dbReference type="EMBL" id="WMV45201.1"/>
    </source>
</evidence>